<proteinExistence type="predicted"/>
<evidence type="ECO:0000313" key="1">
    <source>
        <dbReference type="EMBL" id="KAH7949295.1"/>
    </source>
</evidence>
<keyword evidence="2" id="KW-1185">Reference proteome</keyword>
<comment type="caution">
    <text evidence="1">The sequence shown here is derived from an EMBL/GenBank/DDBJ whole genome shotgun (WGS) entry which is preliminary data.</text>
</comment>
<name>A0ACB8CQJ1_DERSI</name>
<reference evidence="1" key="1">
    <citation type="submission" date="2020-05" db="EMBL/GenBank/DDBJ databases">
        <title>Large-scale comparative analyses of tick genomes elucidate their genetic diversity and vector capacities.</title>
        <authorList>
            <person name="Jia N."/>
            <person name="Wang J."/>
            <person name="Shi W."/>
            <person name="Du L."/>
            <person name="Sun Y."/>
            <person name="Zhan W."/>
            <person name="Jiang J."/>
            <person name="Wang Q."/>
            <person name="Zhang B."/>
            <person name="Ji P."/>
            <person name="Sakyi L.B."/>
            <person name="Cui X."/>
            <person name="Yuan T."/>
            <person name="Jiang B."/>
            <person name="Yang W."/>
            <person name="Lam T.T.-Y."/>
            <person name="Chang Q."/>
            <person name="Ding S."/>
            <person name="Wang X."/>
            <person name="Zhu J."/>
            <person name="Ruan X."/>
            <person name="Zhao L."/>
            <person name="Wei J."/>
            <person name="Que T."/>
            <person name="Du C."/>
            <person name="Cheng J."/>
            <person name="Dai P."/>
            <person name="Han X."/>
            <person name="Huang E."/>
            <person name="Gao Y."/>
            <person name="Liu J."/>
            <person name="Shao H."/>
            <person name="Ye R."/>
            <person name="Li L."/>
            <person name="Wei W."/>
            <person name="Wang X."/>
            <person name="Wang C."/>
            <person name="Yang T."/>
            <person name="Huo Q."/>
            <person name="Li W."/>
            <person name="Guo W."/>
            <person name="Chen H."/>
            <person name="Zhou L."/>
            <person name="Ni X."/>
            <person name="Tian J."/>
            <person name="Zhou Y."/>
            <person name="Sheng Y."/>
            <person name="Liu T."/>
            <person name="Pan Y."/>
            <person name="Xia L."/>
            <person name="Li J."/>
            <person name="Zhao F."/>
            <person name="Cao W."/>
        </authorList>
    </citation>
    <scope>NUCLEOTIDE SEQUENCE</scope>
    <source>
        <strain evidence="1">Dsil-2018</strain>
    </source>
</reference>
<organism evidence="1 2">
    <name type="scientific">Dermacentor silvarum</name>
    <name type="common">Tick</name>
    <dbReference type="NCBI Taxonomy" id="543639"/>
    <lineage>
        <taxon>Eukaryota</taxon>
        <taxon>Metazoa</taxon>
        <taxon>Ecdysozoa</taxon>
        <taxon>Arthropoda</taxon>
        <taxon>Chelicerata</taxon>
        <taxon>Arachnida</taxon>
        <taxon>Acari</taxon>
        <taxon>Parasitiformes</taxon>
        <taxon>Ixodida</taxon>
        <taxon>Ixodoidea</taxon>
        <taxon>Ixodidae</taxon>
        <taxon>Rhipicephalinae</taxon>
        <taxon>Dermacentor</taxon>
    </lineage>
</organism>
<sequence length="99" mass="11507">MADSAKFGEELRKEMSDFKSKLEREVRKELRELKASLDFCHAELEKVKHEKDEIAKENKELKAIKTKLASDCSTLSKQAAQLENRVTVSEQYSRNRNHP</sequence>
<gene>
    <name evidence="1" type="ORF">HPB49_007304</name>
</gene>
<evidence type="ECO:0000313" key="2">
    <source>
        <dbReference type="Proteomes" id="UP000821865"/>
    </source>
</evidence>
<protein>
    <submittedName>
        <fullName evidence="1">Uncharacterized protein</fullName>
    </submittedName>
</protein>
<dbReference type="EMBL" id="CM023474">
    <property type="protein sequence ID" value="KAH7949295.1"/>
    <property type="molecule type" value="Genomic_DNA"/>
</dbReference>
<dbReference type="Proteomes" id="UP000821865">
    <property type="component" value="Chromosome 5"/>
</dbReference>
<accession>A0ACB8CQJ1</accession>